<name>A0A3B0WID3_9ZZZZ</name>
<dbReference type="GO" id="GO:0046872">
    <property type="term" value="F:metal ion binding"/>
    <property type="evidence" value="ECO:0007669"/>
    <property type="project" value="InterPro"/>
</dbReference>
<dbReference type="GO" id="GO:0006508">
    <property type="term" value="P:proteolysis"/>
    <property type="evidence" value="ECO:0007669"/>
    <property type="project" value="UniProtKB-KW"/>
</dbReference>
<dbReference type="EMBL" id="UOFE01000049">
    <property type="protein sequence ID" value="VAW55605.1"/>
    <property type="molecule type" value="Genomic_DNA"/>
</dbReference>
<dbReference type="Pfam" id="PF05193">
    <property type="entry name" value="Peptidase_M16_C"/>
    <property type="match status" value="1"/>
</dbReference>
<dbReference type="InterPro" id="IPR011765">
    <property type="entry name" value="Pept_M16_N"/>
</dbReference>
<evidence type="ECO:0000313" key="3">
    <source>
        <dbReference type="EMBL" id="VAW55605.1"/>
    </source>
</evidence>
<sequence length="445" mass="48530">MLSNIFNVKLISKNLCFSALVLISVAANATPEIQTWQTENGAKVLFVPANEIPMLDVRIVFDAGSARDAGISGLSTLTNALLAEGAAGQSAKQIAEAFESVGAQIEYGASKDTSLVGVRSLTESQYLTPAIKSLKQVLTQPDFPQKAFQRELNRMKVSVKARQQSPSALAGEAFNKAVFGKHPYAYPSTGTAESLERLTLDDVKKFYRQYYVAANATVVIVGNVERWQAEEIVKAVVSPLLVGEKASALPEVKPLTEAKKIVIDFPSAQTHIFVGQPGVKRGDKDYFSLYVANHPFGGSGFTSRLVDVIREDKGLAYSVYSYFSPMRAKGVFAMGMQTKTEQTEQALSLLNQELKKYVNEGPGKAELAASLSNITGGFPLKIDSNGKLLEYIAMIGFYDLPVDYLNHFIENVRAVDVDKINDALTRRLHPDKMVTVIVGKQTNSE</sequence>
<dbReference type="Pfam" id="PF00675">
    <property type="entry name" value="Peptidase_M16"/>
    <property type="match status" value="1"/>
</dbReference>
<dbReference type="SUPFAM" id="SSF63411">
    <property type="entry name" value="LuxS/MPP-like metallohydrolase"/>
    <property type="match status" value="2"/>
</dbReference>
<protein>
    <submittedName>
        <fullName evidence="3">FIG015287: Zinc protease</fullName>
    </submittedName>
</protein>
<reference evidence="3" key="1">
    <citation type="submission" date="2018-06" db="EMBL/GenBank/DDBJ databases">
        <authorList>
            <person name="Zhirakovskaya E."/>
        </authorList>
    </citation>
    <scope>NUCLEOTIDE SEQUENCE</scope>
</reference>
<accession>A0A3B0WID3</accession>
<dbReference type="Gene3D" id="3.30.830.10">
    <property type="entry name" value="Metalloenzyme, LuxS/M16 peptidase-like"/>
    <property type="match status" value="2"/>
</dbReference>
<feature type="domain" description="Peptidase M16 C-terminal" evidence="2">
    <location>
        <begin position="198"/>
        <end position="370"/>
    </location>
</feature>
<dbReference type="InterPro" id="IPR050361">
    <property type="entry name" value="MPP/UQCRC_Complex"/>
</dbReference>
<gene>
    <name evidence="3" type="ORF">MNBD_GAMMA05-2174</name>
</gene>
<evidence type="ECO:0000259" key="2">
    <source>
        <dbReference type="Pfam" id="PF05193"/>
    </source>
</evidence>
<feature type="domain" description="Peptidase M16 N-terminal" evidence="1">
    <location>
        <begin position="56"/>
        <end position="190"/>
    </location>
</feature>
<keyword evidence="3" id="KW-0378">Hydrolase</keyword>
<dbReference type="AlphaFoldDB" id="A0A3B0WID3"/>
<dbReference type="PANTHER" id="PTHR11851">
    <property type="entry name" value="METALLOPROTEASE"/>
    <property type="match status" value="1"/>
</dbReference>
<dbReference type="InterPro" id="IPR011249">
    <property type="entry name" value="Metalloenz_LuxS/M16"/>
</dbReference>
<proteinExistence type="predicted"/>
<dbReference type="InterPro" id="IPR007863">
    <property type="entry name" value="Peptidase_M16_C"/>
</dbReference>
<keyword evidence="3" id="KW-0645">Protease</keyword>
<evidence type="ECO:0000259" key="1">
    <source>
        <dbReference type="Pfam" id="PF00675"/>
    </source>
</evidence>
<dbReference type="PANTHER" id="PTHR11851:SF224">
    <property type="entry name" value="PROCESSING PROTEASE"/>
    <property type="match status" value="1"/>
</dbReference>
<dbReference type="GO" id="GO:0008233">
    <property type="term" value="F:peptidase activity"/>
    <property type="evidence" value="ECO:0007669"/>
    <property type="project" value="UniProtKB-KW"/>
</dbReference>
<organism evidence="3">
    <name type="scientific">hydrothermal vent metagenome</name>
    <dbReference type="NCBI Taxonomy" id="652676"/>
    <lineage>
        <taxon>unclassified sequences</taxon>
        <taxon>metagenomes</taxon>
        <taxon>ecological metagenomes</taxon>
    </lineage>
</organism>